<protein>
    <submittedName>
        <fullName evidence="2">Uncharacterized protein</fullName>
    </submittedName>
</protein>
<evidence type="ECO:0000313" key="3">
    <source>
        <dbReference type="Proteomes" id="UP000751190"/>
    </source>
</evidence>
<feature type="region of interest" description="Disordered" evidence="1">
    <location>
        <begin position="240"/>
        <end position="279"/>
    </location>
</feature>
<feature type="compositionally biased region" description="Pro residues" evidence="1">
    <location>
        <begin position="255"/>
        <end position="266"/>
    </location>
</feature>
<name>A0A8J5X521_DIALT</name>
<organism evidence="2 3">
    <name type="scientific">Diacronema lutheri</name>
    <name type="common">Unicellular marine alga</name>
    <name type="synonym">Monochrysis lutheri</name>
    <dbReference type="NCBI Taxonomy" id="2081491"/>
    <lineage>
        <taxon>Eukaryota</taxon>
        <taxon>Haptista</taxon>
        <taxon>Haptophyta</taxon>
        <taxon>Pavlovophyceae</taxon>
        <taxon>Pavlovales</taxon>
        <taxon>Pavlovaceae</taxon>
        <taxon>Diacronema</taxon>
    </lineage>
</organism>
<proteinExistence type="predicted"/>
<accession>A0A8J5X521</accession>
<evidence type="ECO:0000256" key="1">
    <source>
        <dbReference type="SAM" id="MobiDB-lite"/>
    </source>
</evidence>
<evidence type="ECO:0000313" key="2">
    <source>
        <dbReference type="EMBL" id="KAG8461126.1"/>
    </source>
</evidence>
<dbReference type="AlphaFoldDB" id="A0A8J5X521"/>
<dbReference type="EMBL" id="JAGTXO010000028">
    <property type="protein sequence ID" value="KAG8461126.1"/>
    <property type="molecule type" value="Genomic_DNA"/>
</dbReference>
<gene>
    <name evidence="2" type="ORF">KFE25_003695</name>
</gene>
<comment type="caution">
    <text evidence="2">The sequence shown here is derived from an EMBL/GenBank/DDBJ whole genome shotgun (WGS) entry which is preliminary data.</text>
</comment>
<sequence length="296" mass="31410">MAGDDCLENALWKTRSGKPSMSPIHVSPDEPVFPSAFSRQSSGERAAGERRIFDLQADELVPTVAAALSALIAPRNPRDDEAPIAPELAPFAGSIRFDGSDTERQTSELLDKLVHAGVHPSALIAAYCLVRRLVIRMRTADASQPEAAVPPTAAKALILTSAMLACKFNFDVGARMKDVKADDALLAELGESLVGKFGALEEHLLKLFDWQLRVSADEFADAHATFSRLVSPTALCPPSPIRMRSLPTSATPTGPSAPPSQLPTPPSLSRGPSMPPRSLSTSVLMAMAGEVGPLLT</sequence>
<dbReference type="Proteomes" id="UP000751190">
    <property type="component" value="Unassembled WGS sequence"/>
</dbReference>
<reference evidence="2" key="1">
    <citation type="submission" date="2021-05" db="EMBL/GenBank/DDBJ databases">
        <title>The genome of the haptophyte Pavlova lutheri (Diacronema luteri, Pavlovales) - a model for lipid biosynthesis in eukaryotic algae.</title>
        <authorList>
            <person name="Hulatt C.J."/>
            <person name="Posewitz M.C."/>
        </authorList>
    </citation>
    <scope>NUCLEOTIDE SEQUENCE</scope>
    <source>
        <strain evidence="2">NIVA-4/92</strain>
    </source>
</reference>
<keyword evidence="3" id="KW-1185">Reference proteome</keyword>
<dbReference type="Gene3D" id="1.10.472.10">
    <property type="entry name" value="Cyclin-like"/>
    <property type="match status" value="1"/>
</dbReference>